<name>A0A6B2JRE6_9RHOB</name>
<dbReference type="FunFam" id="3.40.50.720:FF:000084">
    <property type="entry name" value="Short-chain dehydrogenase reductase"/>
    <property type="match status" value="1"/>
</dbReference>
<dbReference type="SUPFAM" id="SSF51735">
    <property type="entry name" value="NAD(P)-binding Rossmann-fold domains"/>
    <property type="match status" value="1"/>
</dbReference>
<keyword evidence="3" id="KW-1185">Reference proteome</keyword>
<proteinExistence type="inferred from homology"/>
<reference evidence="2 3" key="1">
    <citation type="submission" date="2020-02" db="EMBL/GenBank/DDBJ databases">
        <title>Pseudoroseicyclus tamarix, sp. nov., isolated from offshore sediment of a Tamarix chinensis forest.</title>
        <authorList>
            <person name="Gai Y."/>
        </authorList>
    </citation>
    <scope>NUCLEOTIDE SEQUENCE [LARGE SCALE GENOMIC DNA]</scope>
    <source>
        <strain evidence="2 3">CLL3-39</strain>
    </source>
</reference>
<dbReference type="RefSeq" id="WP_163891004.1">
    <property type="nucleotide sequence ID" value="NZ_JAAFYS010000001.1"/>
</dbReference>
<dbReference type="Proteomes" id="UP000474757">
    <property type="component" value="Unassembled WGS sequence"/>
</dbReference>
<dbReference type="PRINTS" id="PR00081">
    <property type="entry name" value="GDHRDH"/>
</dbReference>
<comment type="caution">
    <text evidence="2">The sequence shown here is derived from an EMBL/GenBank/DDBJ whole genome shotgun (WGS) entry which is preliminary data.</text>
</comment>
<dbReference type="Pfam" id="PF13561">
    <property type="entry name" value="adh_short_C2"/>
    <property type="match status" value="1"/>
</dbReference>
<dbReference type="CDD" id="cd05233">
    <property type="entry name" value="SDR_c"/>
    <property type="match status" value="1"/>
</dbReference>
<comment type="similarity">
    <text evidence="1">Belongs to the short-chain dehydrogenases/reductases (SDR) family.</text>
</comment>
<protein>
    <submittedName>
        <fullName evidence="2">SDR family oxidoreductase</fullName>
    </submittedName>
</protein>
<evidence type="ECO:0000256" key="1">
    <source>
        <dbReference type="ARBA" id="ARBA00006484"/>
    </source>
</evidence>
<evidence type="ECO:0000313" key="2">
    <source>
        <dbReference type="EMBL" id="NDV00565.1"/>
    </source>
</evidence>
<sequence length="248" mass="25204">MSGFGGKVVAITGGASGIGLATVQLLAEAGAQVASIDRAAPGPAASAGARLELQGDVGDEAVVEEQAHNIRDTLGPIDMLVCAAGFSNGKSVPDCPLDEWDAILRTNLTGSFLWSRAAVSQMRAAGQGGSIVMIGSQLAFAGGRSNAAYLATKGALVSLAKSMAVDHAADGIRVNVLVPGAIDTPLLTRAFDRAPDPEAARARSVARHPLGRLGRPDEMARAIRFLLSDDASFTTGACLNAEGGWLAG</sequence>
<accession>A0A6B2JRE6</accession>
<dbReference type="AlphaFoldDB" id="A0A6B2JRE6"/>
<gene>
    <name evidence="2" type="ORF">GZA08_06230</name>
</gene>
<organism evidence="2 3">
    <name type="scientific">Pseudoroseicyclus tamaricis</name>
    <dbReference type="NCBI Taxonomy" id="2705421"/>
    <lineage>
        <taxon>Bacteria</taxon>
        <taxon>Pseudomonadati</taxon>
        <taxon>Pseudomonadota</taxon>
        <taxon>Alphaproteobacteria</taxon>
        <taxon>Rhodobacterales</taxon>
        <taxon>Paracoccaceae</taxon>
        <taxon>Pseudoroseicyclus</taxon>
    </lineage>
</organism>
<dbReference type="InterPro" id="IPR036291">
    <property type="entry name" value="NAD(P)-bd_dom_sf"/>
</dbReference>
<dbReference type="InterPro" id="IPR002347">
    <property type="entry name" value="SDR_fam"/>
</dbReference>
<dbReference type="GO" id="GO:0016616">
    <property type="term" value="F:oxidoreductase activity, acting on the CH-OH group of donors, NAD or NADP as acceptor"/>
    <property type="evidence" value="ECO:0007669"/>
    <property type="project" value="TreeGrafter"/>
</dbReference>
<dbReference type="Gene3D" id="3.40.50.720">
    <property type="entry name" value="NAD(P)-binding Rossmann-like Domain"/>
    <property type="match status" value="1"/>
</dbReference>
<evidence type="ECO:0000313" key="3">
    <source>
        <dbReference type="Proteomes" id="UP000474757"/>
    </source>
</evidence>
<dbReference type="PRINTS" id="PR00080">
    <property type="entry name" value="SDRFAMILY"/>
</dbReference>
<dbReference type="PANTHER" id="PTHR42760">
    <property type="entry name" value="SHORT-CHAIN DEHYDROGENASES/REDUCTASES FAMILY MEMBER"/>
    <property type="match status" value="1"/>
</dbReference>
<dbReference type="EMBL" id="JAAGAB010000001">
    <property type="protein sequence ID" value="NDV00565.1"/>
    <property type="molecule type" value="Genomic_DNA"/>
</dbReference>